<gene>
    <name evidence="2" type="ORF">PGLA1383_LOCUS36818</name>
</gene>
<keyword evidence="1" id="KW-0472">Membrane</keyword>
<reference evidence="2" key="1">
    <citation type="submission" date="2021-02" db="EMBL/GenBank/DDBJ databases">
        <authorList>
            <person name="Dougan E. K."/>
            <person name="Rhodes N."/>
            <person name="Thang M."/>
            <person name="Chan C."/>
        </authorList>
    </citation>
    <scope>NUCLEOTIDE SEQUENCE</scope>
</reference>
<feature type="non-terminal residue" evidence="2">
    <location>
        <position position="1"/>
    </location>
</feature>
<evidence type="ECO:0000313" key="3">
    <source>
        <dbReference type="Proteomes" id="UP000654075"/>
    </source>
</evidence>
<dbReference type="EMBL" id="CAJNNV010026899">
    <property type="protein sequence ID" value="CAE8619227.1"/>
    <property type="molecule type" value="Genomic_DNA"/>
</dbReference>
<evidence type="ECO:0000256" key="1">
    <source>
        <dbReference type="SAM" id="Phobius"/>
    </source>
</evidence>
<comment type="caution">
    <text evidence="2">The sequence shown here is derived from an EMBL/GenBank/DDBJ whole genome shotgun (WGS) entry which is preliminary data.</text>
</comment>
<proteinExistence type="predicted"/>
<dbReference type="AlphaFoldDB" id="A0A813FYU7"/>
<accession>A0A813FYU7</accession>
<keyword evidence="3" id="KW-1185">Reference proteome</keyword>
<organism evidence="2 3">
    <name type="scientific">Polarella glacialis</name>
    <name type="common">Dinoflagellate</name>
    <dbReference type="NCBI Taxonomy" id="89957"/>
    <lineage>
        <taxon>Eukaryota</taxon>
        <taxon>Sar</taxon>
        <taxon>Alveolata</taxon>
        <taxon>Dinophyceae</taxon>
        <taxon>Suessiales</taxon>
        <taxon>Suessiaceae</taxon>
        <taxon>Polarella</taxon>
    </lineage>
</organism>
<dbReference type="Proteomes" id="UP000654075">
    <property type="component" value="Unassembled WGS sequence"/>
</dbReference>
<keyword evidence="1" id="KW-0812">Transmembrane</keyword>
<evidence type="ECO:0000313" key="2">
    <source>
        <dbReference type="EMBL" id="CAE8619227.1"/>
    </source>
</evidence>
<feature type="transmembrane region" description="Helical" evidence="1">
    <location>
        <begin position="17"/>
        <end position="35"/>
    </location>
</feature>
<protein>
    <submittedName>
        <fullName evidence="2">Uncharacterized protein</fullName>
    </submittedName>
</protein>
<sequence length="105" mass="10900">AFGALTAGTGAALKLSARYWIVLFLLAAIPGYKYLIVRQQAQFKAAWKKTMSKEIWGSNMTRDNPCGGGTAWKDVCFSVEKPQAAAAPAAAAAAAASSNEAASSS</sequence>
<name>A0A813FYU7_POLGL</name>
<keyword evidence="1" id="KW-1133">Transmembrane helix</keyword>